<reference evidence="2" key="1">
    <citation type="submission" date="2023-06" db="EMBL/GenBank/DDBJ databases">
        <title>Uncultivated large filamentous bacteria from sulfidic sediments reveal new species and different genomic features in energy metabolism and defense.</title>
        <authorList>
            <person name="Fonseca A."/>
        </authorList>
    </citation>
    <scope>NUCLEOTIDE SEQUENCE</scope>
    <source>
        <strain evidence="2">HSG4</strain>
    </source>
</reference>
<evidence type="ECO:0000256" key="1">
    <source>
        <dbReference type="SAM" id="SignalP"/>
    </source>
</evidence>
<evidence type="ECO:0000313" key="3">
    <source>
        <dbReference type="Proteomes" id="UP001171945"/>
    </source>
</evidence>
<evidence type="ECO:0000313" key="2">
    <source>
        <dbReference type="EMBL" id="MDM8562427.1"/>
    </source>
</evidence>
<feature type="signal peptide" evidence="1">
    <location>
        <begin position="1"/>
        <end position="29"/>
    </location>
</feature>
<keyword evidence="1" id="KW-0732">Signal</keyword>
<name>A0ABT7VRZ9_9GAMM</name>
<sequence length="222" mass="24375">MLKIPKKHLPLTMMLLGTLLASLSTIVNADTLDRHAISAGGDHIIANDNAIIYTFGQPFVFPNPSPLQTGFLATSGGIVSEIVSECDTTQAQWACVEFKGLKESYKIGDAIQIDIALNVKADRFNRVDLWTAIQLPSGHLFYKTDLLVNSFAPTPQAFKESLEMLVLSHRFVDLELMPGLGGTYTFYALYVKEGANPLEHLDDLASILRSEFVIKTTTLASE</sequence>
<keyword evidence="3" id="KW-1185">Reference proteome</keyword>
<protein>
    <submittedName>
        <fullName evidence="2">Uncharacterized protein</fullName>
    </submittedName>
</protein>
<accession>A0ABT7VRZ9</accession>
<gene>
    <name evidence="2" type="ORF">QUF54_03645</name>
</gene>
<organism evidence="2 3">
    <name type="scientific">Candidatus Marithioploca araucensis</name>
    <dbReference type="NCBI Taxonomy" id="70273"/>
    <lineage>
        <taxon>Bacteria</taxon>
        <taxon>Pseudomonadati</taxon>
        <taxon>Pseudomonadota</taxon>
        <taxon>Gammaproteobacteria</taxon>
        <taxon>Thiotrichales</taxon>
        <taxon>Thiotrichaceae</taxon>
        <taxon>Candidatus Marithioploca</taxon>
    </lineage>
</organism>
<dbReference type="EMBL" id="JAUCGM010000150">
    <property type="protein sequence ID" value="MDM8562427.1"/>
    <property type="molecule type" value="Genomic_DNA"/>
</dbReference>
<comment type="caution">
    <text evidence="2">The sequence shown here is derived from an EMBL/GenBank/DDBJ whole genome shotgun (WGS) entry which is preliminary data.</text>
</comment>
<proteinExistence type="predicted"/>
<feature type="chain" id="PRO_5046194981" evidence="1">
    <location>
        <begin position="30"/>
        <end position="222"/>
    </location>
</feature>
<dbReference type="Proteomes" id="UP001171945">
    <property type="component" value="Unassembled WGS sequence"/>
</dbReference>